<dbReference type="Pfam" id="PF03702">
    <property type="entry name" value="AnmK"/>
    <property type="match status" value="1"/>
</dbReference>
<accession>A0AA35SE63</accession>
<reference evidence="1" key="1">
    <citation type="submission" date="2023-03" db="EMBL/GenBank/DDBJ databases">
        <authorList>
            <person name="Steffen K."/>
            <person name="Cardenas P."/>
        </authorList>
    </citation>
    <scope>NUCLEOTIDE SEQUENCE</scope>
</reference>
<dbReference type="AlphaFoldDB" id="A0AA35SE63"/>
<dbReference type="Gene3D" id="3.30.420.40">
    <property type="match status" value="1"/>
</dbReference>
<keyword evidence="1" id="KW-0418">Kinase</keyword>
<dbReference type="PANTHER" id="PTHR30605:SF0">
    <property type="entry name" value="ANHYDRO-N-ACETYLMURAMIC ACID KINASE"/>
    <property type="match status" value="1"/>
</dbReference>
<dbReference type="EMBL" id="CASHTH010002334">
    <property type="protein sequence ID" value="CAI8028440.1"/>
    <property type="molecule type" value="Genomic_DNA"/>
</dbReference>
<dbReference type="GO" id="GO:0016301">
    <property type="term" value="F:kinase activity"/>
    <property type="evidence" value="ECO:0007669"/>
    <property type="project" value="UniProtKB-KW"/>
</dbReference>
<gene>
    <name evidence="1" type="ORF">GBAR_LOCUS16219</name>
</gene>
<dbReference type="GO" id="GO:0016773">
    <property type="term" value="F:phosphotransferase activity, alcohol group as acceptor"/>
    <property type="evidence" value="ECO:0007669"/>
    <property type="project" value="InterPro"/>
</dbReference>
<dbReference type="GO" id="GO:0005524">
    <property type="term" value="F:ATP binding"/>
    <property type="evidence" value="ECO:0007669"/>
    <property type="project" value="InterPro"/>
</dbReference>
<sequence length="178" mass="18308">MLEAAARLAADFDVYAELCLEEYMACAVGGCAGCTVEAHTPDGVAMKRGPGVRPLFIGLISGTSMDGVDAALMDCSSTEPLLVATNRASYPNDLAGRLRAAAQSQGECALREVAALDAAVASCFAEAALALLRNAGRSPEQVEAIGSHGQTLWHAPEGLPPHTVQVGSPARIAAFVRA</sequence>
<comment type="caution">
    <text evidence="1">The sequence shown here is derived from an EMBL/GenBank/DDBJ whole genome shotgun (WGS) entry which is preliminary data.</text>
</comment>
<evidence type="ECO:0000313" key="1">
    <source>
        <dbReference type="EMBL" id="CAI8028440.1"/>
    </source>
</evidence>
<dbReference type="Proteomes" id="UP001174909">
    <property type="component" value="Unassembled WGS sequence"/>
</dbReference>
<dbReference type="PANTHER" id="PTHR30605">
    <property type="entry name" value="ANHYDRO-N-ACETYLMURAMIC ACID KINASE"/>
    <property type="match status" value="1"/>
</dbReference>
<name>A0AA35SE63_GEOBA</name>
<protein>
    <submittedName>
        <fullName evidence="1">Anhydro-N-acetylmuramic acid kinase</fullName>
    </submittedName>
</protein>
<keyword evidence="1" id="KW-0808">Transferase</keyword>
<dbReference type="GO" id="GO:0006040">
    <property type="term" value="P:amino sugar metabolic process"/>
    <property type="evidence" value="ECO:0007669"/>
    <property type="project" value="InterPro"/>
</dbReference>
<keyword evidence="2" id="KW-1185">Reference proteome</keyword>
<dbReference type="InterPro" id="IPR005338">
    <property type="entry name" value="Anhydro_N_Ac-Mur_kinase"/>
</dbReference>
<dbReference type="GO" id="GO:0009254">
    <property type="term" value="P:peptidoglycan turnover"/>
    <property type="evidence" value="ECO:0007669"/>
    <property type="project" value="InterPro"/>
</dbReference>
<organism evidence="1 2">
    <name type="scientific">Geodia barretti</name>
    <name type="common">Barrett's horny sponge</name>
    <dbReference type="NCBI Taxonomy" id="519541"/>
    <lineage>
        <taxon>Eukaryota</taxon>
        <taxon>Metazoa</taxon>
        <taxon>Porifera</taxon>
        <taxon>Demospongiae</taxon>
        <taxon>Heteroscleromorpha</taxon>
        <taxon>Tetractinellida</taxon>
        <taxon>Astrophorina</taxon>
        <taxon>Geodiidae</taxon>
        <taxon>Geodia</taxon>
    </lineage>
</organism>
<evidence type="ECO:0000313" key="2">
    <source>
        <dbReference type="Proteomes" id="UP001174909"/>
    </source>
</evidence>
<proteinExistence type="predicted"/>